<comment type="similarity">
    <text evidence="1">Belongs to the OSBP family.</text>
</comment>
<dbReference type="EMBL" id="JAHQIW010004223">
    <property type="protein sequence ID" value="KAJ1361564.1"/>
    <property type="molecule type" value="Genomic_DNA"/>
</dbReference>
<evidence type="ECO:0000313" key="3">
    <source>
        <dbReference type="Proteomes" id="UP001196413"/>
    </source>
</evidence>
<dbReference type="Gene3D" id="2.40.160.120">
    <property type="match status" value="1"/>
</dbReference>
<comment type="caution">
    <text evidence="2">The sequence shown here is derived from an EMBL/GenBank/DDBJ whole genome shotgun (WGS) entry which is preliminary data.</text>
</comment>
<sequence>MSSVFPGVVMPDEQDVEPDEVAVSDACYSGETEESPWTESELEVANLRSRGLVAADSMRRRQRLIDWHLGKKPKGPKKPYNPILGETFRCRWAYPDGSYTYYIAEQVTVDCEKTGYSAVLNFLLEPVFGGSMNKIAGAIKLGRETLSEIEGYWDGQTKIKDTRSGVKEDL</sequence>
<gene>
    <name evidence="2" type="ORF">KIN20_020845</name>
</gene>
<organism evidence="2 3">
    <name type="scientific">Parelaphostrongylus tenuis</name>
    <name type="common">Meningeal worm</name>
    <dbReference type="NCBI Taxonomy" id="148309"/>
    <lineage>
        <taxon>Eukaryota</taxon>
        <taxon>Metazoa</taxon>
        <taxon>Ecdysozoa</taxon>
        <taxon>Nematoda</taxon>
        <taxon>Chromadorea</taxon>
        <taxon>Rhabditida</taxon>
        <taxon>Rhabditina</taxon>
        <taxon>Rhabditomorpha</taxon>
        <taxon>Strongyloidea</taxon>
        <taxon>Metastrongylidae</taxon>
        <taxon>Parelaphostrongylus</taxon>
    </lineage>
</organism>
<accession>A0AAD5N762</accession>
<dbReference type="InterPro" id="IPR000648">
    <property type="entry name" value="Oxysterol-bd"/>
</dbReference>
<dbReference type="GO" id="GO:0016020">
    <property type="term" value="C:membrane"/>
    <property type="evidence" value="ECO:0007669"/>
    <property type="project" value="TreeGrafter"/>
</dbReference>
<dbReference type="Proteomes" id="UP001196413">
    <property type="component" value="Unassembled WGS sequence"/>
</dbReference>
<dbReference type="PANTHER" id="PTHR10972:SF102">
    <property type="entry name" value="OXYSTEROL-BINDING PROTEIN"/>
    <property type="match status" value="1"/>
</dbReference>
<reference evidence="2" key="1">
    <citation type="submission" date="2021-06" db="EMBL/GenBank/DDBJ databases">
        <title>Parelaphostrongylus tenuis whole genome reference sequence.</title>
        <authorList>
            <person name="Garwood T.J."/>
            <person name="Larsen P.A."/>
            <person name="Fountain-Jones N.M."/>
            <person name="Garbe J.R."/>
            <person name="Macchietto M.G."/>
            <person name="Kania S.A."/>
            <person name="Gerhold R.W."/>
            <person name="Richards J.E."/>
            <person name="Wolf T.M."/>
        </authorList>
    </citation>
    <scope>NUCLEOTIDE SEQUENCE</scope>
    <source>
        <strain evidence="2">MNPRO001-30</strain>
        <tissue evidence="2">Meninges</tissue>
    </source>
</reference>
<evidence type="ECO:0000256" key="1">
    <source>
        <dbReference type="ARBA" id="ARBA00008842"/>
    </source>
</evidence>
<keyword evidence="3" id="KW-1185">Reference proteome</keyword>
<dbReference type="SUPFAM" id="SSF144000">
    <property type="entry name" value="Oxysterol-binding protein-like"/>
    <property type="match status" value="1"/>
</dbReference>
<name>A0AAD5N762_PARTN</name>
<proteinExistence type="inferred from homology"/>
<dbReference type="AlphaFoldDB" id="A0AAD5N762"/>
<dbReference type="GO" id="GO:0005829">
    <property type="term" value="C:cytosol"/>
    <property type="evidence" value="ECO:0007669"/>
    <property type="project" value="TreeGrafter"/>
</dbReference>
<dbReference type="InterPro" id="IPR037239">
    <property type="entry name" value="OSBP_sf"/>
</dbReference>
<dbReference type="PANTHER" id="PTHR10972">
    <property type="entry name" value="OXYSTEROL-BINDING PROTEIN-RELATED"/>
    <property type="match status" value="1"/>
</dbReference>
<protein>
    <submittedName>
        <fullName evidence="2">Uncharacterized protein</fullName>
    </submittedName>
</protein>
<evidence type="ECO:0000313" key="2">
    <source>
        <dbReference type="EMBL" id="KAJ1361564.1"/>
    </source>
</evidence>
<dbReference type="GO" id="GO:0032541">
    <property type="term" value="C:cortical endoplasmic reticulum"/>
    <property type="evidence" value="ECO:0007669"/>
    <property type="project" value="TreeGrafter"/>
</dbReference>
<dbReference type="GO" id="GO:0015485">
    <property type="term" value="F:cholesterol binding"/>
    <property type="evidence" value="ECO:0007669"/>
    <property type="project" value="TreeGrafter"/>
</dbReference>